<keyword evidence="3" id="KW-1185">Reference proteome</keyword>
<protein>
    <recommendedName>
        <fullName evidence="1">DUF7931 domain-containing protein</fullName>
    </recommendedName>
</protein>
<proteinExistence type="predicted"/>
<dbReference type="AlphaFoldDB" id="A0A4Y9VNZ7"/>
<feature type="domain" description="DUF7931" evidence="1">
    <location>
        <begin position="14"/>
        <end position="143"/>
    </location>
</feature>
<sequence length="158" mass="18123">MPDKIMVGEHLYNEAMQLIIQSAEHELLIFDQDLKRGEFSSLATYELLQQLLSQQITSRVSIILQDSAHFQDKCPRLLNLLKTFGHKMSVHVTNQSAKHAKDCFILADGKHYIKRIHIDQARFKYAYDDVATVKALHTRFEELTEAIQDTVSITPLGL</sequence>
<accession>A0A4Y9VNZ7</accession>
<dbReference type="OrthoDB" id="9179759at2"/>
<dbReference type="Proteomes" id="UP000297706">
    <property type="component" value="Unassembled WGS sequence"/>
</dbReference>
<dbReference type="EMBL" id="PQVH01000013">
    <property type="protein sequence ID" value="TFW70433.1"/>
    <property type="molecule type" value="Genomic_DNA"/>
</dbReference>
<evidence type="ECO:0000313" key="2">
    <source>
        <dbReference type="EMBL" id="TFW70433.1"/>
    </source>
</evidence>
<organism evidence="2 3">
    <name type="scientific">Methylotenera oryzisoli</name>
    <dbReference type="NCBI Taxonomy" id="2080758"/>
    <lineage>
        <taxon>Bacteria</taxon>
        <taxon>Pseudomonadati</taxon>
        <taxon>Pseudomonadota</taxon>
        <taxon>Betaproteobacteria</taxon>
        <taxon>Nitrosomonadales</taxon>
        <taxon>Methylophilaceae</taxon>
        <taxon>Methylotenera</taxon>
    </lineage>
</organism>
<evidence type="ECO:0000313" key="3">
    <source>
        <dbReference type="Proteomes" id="UP000297706"/>
    </source>
</evidence>
<name>A0A4Y9VNZ7_9PROT</name>
<gene>
    <name evidence="2" type="ORF">C3Y98_10725</name>
</gene>
<reference evidence="2 3" key="1">
    <citation type="submission" date="2018-02" db="EMBL/GenBank/DDBJ databases">
        <title>A novel lanthanide dependent methylotroph, Methylotenera sp. La3113.</title>
        <authorList>
            <person name="Lv H."/>
            <person name="Tani A."/>
        </authorList>
    </citation>
    <scope>NUCLEOTIDE SEQUENCE [LARGE SCALE GENOMIC DNA]</scope>
    <source>
        <strain evidence="2 3">La3113</strain>
    </source>
</reference>
<dbReference type="InterPro" id="IPR057691">
    <property type="entry name" value="DUF7931"/>
</dbReference>
<dbReference type="Pfam" id="PF25559">
    <property type="entry name" value="DUF7931"/>
    <property type="match status" value="1"/>
</dbReference>
<comment type="caution">
    <text evidence="2">The sequence shown here is derived from an EMBL/GenBank/DDBJ whole genome shotgun (WGS) entry which is preliminary data.</text>
</comment>
<evidence type="ECO:0000259" key="1">
    <source>
        <dbReference type="Pfam" id="PF25559"/>
    </source>
</evidence>